<dbReference type="EMBL" id="BSEJ01000011">
    <property type="protein sequence ID" value="GLJ62218.1"/>
    <property type="molecule type" value="Genomic_DNA"/>
</dbReference>
<sequence length="92" mass="10443">MDRQAKARAAASHAAEINAERRRRMPGWREHEQRMTWNRRKQSEKFARALQGYDTFMAVKAQRLAARAATAVDSPETAISDANSPEPHIPTI</sequence>
<dbReference type="AlphaFoldDB" id="A0A9W6LXG4"/>
<comment type="caution">
    <text evidence="2">The sequence shown here is derived from an EMBL/GenBank/DDBJ whole genome shotgun (WGS) entry which is preliminary data.</text>
</comment>
<feature type="compositionally biased region" description="Low complexity" evidence="1">
    <location>
        <begin position="7"/>
        <end position="17"/>
    </location>
</feature>
<evidence type="ECO:0000313" key="2">
    <source>
        <dbReference type="EMBL" id="GLJ62218.1"/>
    </source>
</evidence>
<reference evidence="2" key="2">
    <citation type="submission" date="2023-01" db="EMBL/GenBank/DDBJ databases">
        <authorList>
            <person name="Sun Q."/>
            <person name="Evtushenko L."/>
        </authorList>
    </citation>
    <scope>NUCLEOTIDE SEQUENCE</scope>
    <source>
        <strain evidence="2">VKM Ac-1020</strain>
    </source>
</reference>
<organism evidence="2 3">
    <name type="scientific">Microbacterium barkeri</name>
    <dbReference type="NCBI Taxonomy" id="33917"/>
    <lineage>
        <taxon>Bacteria</taxon>
        <taxon>Bacillati</taxon>
        <taxon>Actinomycetota</taxon>
        <taxon>Actinomycetes</taxon>
        <taxon>Micrococcales</taxon>
        <taxon>Microbacteriaceae</taxon>
        <taxon>Microbacterium</taxon>
    </lineage>
</organism>
<feature type="region of interest" description="Disordered" evidence="1">
    <location>
        <begin position="1"/>
        <end position="40"/>
    </location>
</feature>
<gene>
    <name evidence="2" type="ORF">GCM10017576_23480</name>
</gene>
<proteinExistence type="predicted"/>
<name>A0A9W6LXG4_9MICO</name>
<dbReference type="Proteomes" id="UP001142462">
    <property type="component" value="Unassembled WGS sequence"/>
</dbReference>
<accession>A0A9W6LXG4</accession>
<protein>
    <submittedName>
        <fullName evidence="2">Uncharacterized protein</fullName>
    </submittedName>
</protein>
<evidence type="ECO:0000313" key="3">
    <source>
        <dbReference type="Proteomes" id="UP001142462"/>
    </source>
</evidence>
<feature type="region of interest" description="Disordered" evidence="1">
    <location>
        <begin position="70"/>
        <end position="92"/>
    </location>
</feature>
<reference evidence="2" key="1">
    <citation type="journal article" date="2014" name="Int. J. Syst. Evol. Microbiol.">
        <title>Complete genome sequence of Corynebacterium casei LMG S-19264T (=DSM 44701T), isolated from a smear-ripened cheese.</title>
        <authorList>
            <consortium name="US DOE Joint Genome Institute (JGI-PGF)"/>
            <person name="Walter F."/>
            <person name="Albersmeier A."/>
            <person name="Kalinowski J."/>
            <person name="Ruckert C."/>
        </authorList>
    </citation>
    <scope>NUCLEOTIDE SEQUENCE</scope>
    <source>
        <strain evidence="2">VKM Ac-1020</strain>
    </source>
</reference>
<keyword evidence="3" id="KW-1185">Reference proteome</keyword>
<evidence type="ECO:0000256" key="1">
    <source>
        <dbReference type="SAM" id="MobiDB-lite"/>
    </source>
</evidence>